<evidence type="ECO:0000313" key="2">
    <source>
        <dbReference type="Proteomes" id="UP001227268"/>
    </source>
</evidence>
<organism evidence="1 2">
    <name type="scientific">Naganishia friedmannii</name>
    <dbReference type="NCBI Taxonomy" id="89922"/>
    <lineage>
        <taxon>Eukaryota</taxon>
        <taxon>Fungi</taxon>
        <taxon>Dikarya</taxon>
        <taxon>Basidiomycota</taxon>
        <taxon>Agaricomycotina</taxon>
        <taxon>Tremellomycetes</taxon>
        <taxon>Filobasidiales</taxon>
        <taxon>Filobasidiaceae</taxon>
        <taxon>Naganishia</taxon>
    </lineage>
</organism>
<evidence type="ECO:0000313" key="1">
    <source>
        <dbReference type="EMBL" id="KAJ9103234.1"/>
    </source>
</evidence>
<gene>
    <name evidence="1" type="ORF">QFC21_002657</name>
</gene>
<keyword evidence="2" id="KW-1185">Reference proteome</keyword>
<comment type="caution">
    <text evidence="1">The sequence shown here is derived from an EMBL/GenBank/DDBJ whole genome shotgun (WGS) entry which is preliminary data.</text>
</comment>
<accession>A0ACC2VVZ4</accession>
<proteinExistence type="predicted"/>
<name>A0ACC2VVZ4_9TREE</name>
<reference evidence="1" key="1">
    <citation type="submission" date="2023-04" db="EMBL/GenBank/DDBJ databases">
        <title>Draft Genome sequencing of Naganishia species isolated from polar environments using Oxford Nanopore Technology.</title>
        <authorList>
            <person name="Leo P."/>
            <person name="Venkateswaran K."/>
        </authorList>
    </citation>
    <scope>NUCLEOTIDE SEQUENCE</scope>
    <source>
        <strain evidence="1">MNA-CCFEE 5423</strain>
    </source>
</reference>
<dbReference type="EMBL" id="JASBWT010000007">
    <property type="protein sequence ID" value="KAJ9103234.1"/>
    <property type="molecule type" value="Genomic_DNA"/>
</dbReference>
<protein>
    <submittedName>
        <fullName evidence="1">Uncharacterized protein</fullName>
    </submittedName>
</protein>
<sequence length="176" mass="19489">MSNENAEAYEDLGLYDDFDQDPNEKLVDPNEKLVDPKVEEVEKMDEGAVASALEADDSGSWRPLTSADVNAQQQRQQLQQQYQATPEGLGMGNAPAPIPTYASQPETSNFALPPNNTRYQQNPGVNRYAQEGHAQRRPDFGDEADEGPRVETELAEWTLMQQINVDSDCACGRKDG</sequence>
<dbReference type="Proteomes" id="UP001227268">
    <property type="component" value="Unassembled WGS sequence"/>
</dbReference>